<evidence type="ECO:0000256" key="1">
    <source>
        <dbReference type="SAM" id="Phobius"/>
    </source>
</evidence>
<dbReference type="Proteomes" id="UP000012589">
    <property type="component" value="Unassembled WGS sequence"/>
</dbReference>
<reference evidence="2 3" key="1">
    <citation type="journal article" date="2014" name="Genome Announc.">
        <title>Draft genome sequences of the altered schaedler flora, a defined bacterial community from gnotobiotic mice.</title>
        <authorList>
            <person name="Wannemuehler M.J."/>
            <person name="Overstreet A.M."/>
            <person name="Ward D.V."/>
            <person name="Phillips G.J."/>
        </authorList>
    </citation>
    <scope>NUCLEOTIDE SEQUENCE [LARGE SCALE GENOMIC DNA]</scope>
    <source>
        <strain evidence="2 3">ASF492</strain>
    </source>
</reference>
<feature type="transmembrane region" description="Helical" evidence="1">
    <location>
        <begin position="108"/>
        <end position="129"/>
    </location>
</feature>
<protein>
    <submittedName>
        <fullName evidence="2">Uncharacterized protein</fullName>
    </submittedName>
</protein>
<dbReference type="AlphaFoldDB" id="N2AW03"/>
<keyword evidence="1" id="KW-1133">Transmembrane helix</keyword>
<dbReference type="STRING" id="1235802.C823_01890"/>
<dbReference type="EMBL" id="AQFT01000062">
    <property type="protein sequence ID" value="EMZ28669.1"/>
    <property type="molecule type" value="Genomic_DNA"/>
</dbReference>
<name>N2AW03_9FIRM</name>
<gene>
    <name evidence="2" type="ORF">C823_01890</name>
</gene>
<feature type="transmembrane region" description="Helical" evidence="1">
    <location>
        <begin position="134"/>
        <end position="152"/>
    </location>
</feature>
<dbReference type="HOGENOM" id="CLU_097878_0_0_9"/>
<dbReference type="PATRIC" id="fig|1235802.3.peg.2001"/>
<feature type="transmembrane region" description="Helical" evidence="1">
    <location>
        <begin position="38"/>
        <end position="53"/>
    </location>
</feature>
<dbReference type="OrthoDB" id="9812202at2"/>
<keyword evidence="1" id="KW-0472">Membrane</keyword>
<organism evidence="2 3">
    <name type="scientific">Eubacterium plexicaudatum ASF492</name>
    <dbReference type="NCBI Taxonomy" id="1235802"/>
    <lineage>
        <taxon>Bacteria</taxon>
        <taxon>Bacillati</taxon>
        <taxon>Bacillota</taxon>
        <taxon>Clostridia</taxon>
        <taxon>Eubacteriales</taxon>
        <taxon>Eubacteriaceae</taxon>
        <taxon>Eubacterium</taxon>
    </lineage>
</organism>
<feature type="transmembrane region" description="Helical" evidence="1">
    <location>
        <begin position="74"/>
        <end position="96"/>
    </location>
</feature>
<evidence type="ECO:0000313" key="3">
    <source>
        <dbReference type="Proteomes" id="UP000012589"/>
    </source>
</evidence>
<keyword evidence="3" id="KW-1185">Reference proteome</keyword>
<feature type="transmembrane region" description="Helical" evidence="1">
    <location>
        <begin position="172"/>
        <end position="188"/>
    </location>
</feature>
<accession>N2AW03</accession>
<comment type="caution">
    <text evidence="2">The sequence shown here is derived from an EMBL/GenBank/DDBJ whole genome shotgun (WGS) entry which is preliminary data.</text>
</comment>
<keyword evidence="1" id="KW-0812">Transmembrane</keyword>
<dbReference type="eggNOG" id="ENOG5032T6A">
    <property type="taxonomic scope" value="Bacteria"/>
</dbReference>
<evidence type="ECO:0000313" key="2">
    <source>
        <dbReference type="EMBL" id="EMZ28669.1"/>
    </source>
</evidence>
<proteinExistence type="predicted"/>
<sequence>MAVKNNLILAAAYLLVIPLLRGIANLDMVRSAECLEQAVILTGIFLIAPLPAPEQSKAIQDVVCTKKIPHWKILLLRFIMSTLLLILMVCLFSGIMVWENCIFPFVPYVAGTVISAMALGSFGFAAAIFSNSVIVGYLASIGYLLLNSLGNISEDSIFYLFSMGKGNYSTKIWLFGLSLLVIAVVFIYERRKRY</sequence>